<accession>A0A0K2V4K5</accession>
<name>A0A0K2V4K5_LEPSM</name>
<sequence length="127" mass="14326">QELPQVFIDTLADEERLELFEEIPPLFLSFLSPPPKLSEASLCVKDVWLEELEAASVITPESLELTEKEVEVWEAFVKAPRLELGELALLFPLWQLAEETPDSTPDDTVIPVGDPFRISSVISHKQI</sequence>
<protein>
    <submittedName>
        <fullName evidence="1">Uncharacterized protein</fullName>
    </submittedName>
</protein>
<dbReference type="AlphaFoldDB" id="A0A0K2V4K5"/>
<organism evidence="1">
    <name type="scientific">Lepeophtheirus salmonis</name>
    <name type="common">Salmon louse</name>
    <name type="synonym">Caligus salmonis</name>
    <dbReference type="NCBI Taxonomy" id="72036"/>
    <lineage>
        <taxon>Eukaryota</taxon>
        <taxon>Metazoa</taxon>
        <taxon>Ecdysozoa</taxon>
        <taxon>Arthropoda</taxon>
        <taxon>Crustacea</taxon>
        <taxon>Multicrustacea</taxon>
        <taxon>Hexanauplia</taxon>
        <taxon>Copepoda</taxon>
        <taxon>Siphonostomatoida</taxon>
        <taxon>Caligidae</taxon>
        <taxon>Lepeophtheirus</taxon>
    </lineage>
</organism>
<proteinExistence type="predicted"/>
<evidence type="ECO:0000313" key="1">
    <source>
        <dbReference type="EMBL" id="CDW45419.1"/>
    </source>
</evidence>
<dbReference type="EMBL" id="HACA01028058">
    <property type="protein sequence ID" value="CDW45419.1"/>
    <property type="molecule type" value="Transcribed_RNA"/>
</dbReference>
<reference evidence="1" key="1">
    <citation type="submission" date="2014-05" db="EMBL/GenBank/DDBJ databases">
        <authorList>
            <person name="Chronopoulou M."/>
        </authorList>
    </citation>
    <scope>NUCLEOTIDE SEQUENCE</scope>
    <source>
        <tissue evidence="1">Whole organism</tissue>
    </source>
</reference>
<feature type="non-terminal residue" evidence="1">
    <location>
        <position position="1"/>
    </location>
</feature>